<dbReference type="Proteomes" id="UP001427805">
    <property type="component" value="Unassembled WGS sequence"/>
</dbReference>
<evidence type="ECO:0008006" key="3">
    <source>
        <dbReference type="Google" id="ProtNLM"/>
    </source>
</evidence>
<comment type="caution">
    <text evidence="1">The sequence shown here is derived from an EMBL/GenBank/DDBJ whole genome shotgun (WGS) entry which is preliminary data.</text>
</comment>
<proteinExistence type="predicted"/>
<dbReference type="PROSITE" id="PS51257">
    <property type="entry name" value="PROKAR_LIPOPROTEIN"/>
    <property type="match status" value="1"/>
</dbReference>
<protein>
    <recommendedName>
        <fullName evidence="3">Lipoprotein</fullName>
    </recommendedName>
</protein>
<keyword evidence="2" id="KW-1185">Reference proteome</keyword>
<gene>
    <name evidence="1" type="ORF">TPR58_20400</name>
</gene>
<evidence type="ECO:0000313" key="2">
    <source>
        <dbReference type="Proteomes" id="UP001427805"/>
    </source>
</evidence>
<dbReference type="RefSeq" id="WP_346248592.1">
    <property type="nucleotide sequence ID" value="NZ_JBDIZK010000015.1"/>
</dbReference>
<reference evidence="1 2" key="1">
    <citation type="submission" date="2024-05" db="EMBL/GenBank/DDBJ databases">
        <title>Sphingomonas sp. HF-S3 16S ribosomal RNA gene Genome sequencing and assembly.</title>
        <authorList>
            <person name="Lee H."/>
        </authorList>
    </citation>
    <scope>NUCLEOTIDE SEQUENCE [LARGE SCALE GENOMIC DNA]</scope>
    <source>
        <strain evidence="1 2">HF-S3</strain>
    </source>
</reference>
<organism evidence="1 2">
    <name type="scientific">Sphingomonas rustica</name>
    <dbReference type="NCBI Taxonomy" id="3103142"/>
    <lineage>
        <taxon>Bacteria</taxon>
        <taxon>Pseudomonadati</taxon>
        <taxon>Pseudomonadota</taxon>
        <taxon>Alphaproteobacteria</taxon>
        <taxon>Sphingomonadales</taxon>
        <taxon>Sphingomonadaceae</taxon>
        <taxon>Sphingomonas</taxon>
    </lineage>
</organism>
<dbReference type="EMBL" id="JBDIZK010000015">
    <property type="protein sequence ID" value="MEN3749545.1"/>
    <property type="molecule type" value="Genomic_DNA"/>
</dbReference>
<accession>A0ABV0BHI8</accession>
<name>A0ABV0BHI8_9SPHN</name>
<sequence length="151" mass="16722">MIRWLVLAGALGLSGCQPPGFDIRAVASGGRLAFEASEDRMVGAFSIRSQAGIIWSIHAKDGCTERPYPVRYGQLPSDCYVQDVAPVPLRPGRLYRVEDDQIGDGRGLFVIERDLSVTIFDSDDRWQESNAWDARVSEVPEVENRKAGVVR</sequence>
<evidence type="ECO:0000313" key="1">
    <source>
        <dbReference type="EMBL" id="MEN3749545.1"/>
    </source>
</evidence>